<organism evidence="2 3">
    <name type="scientific">Steinernema hermaphroditum</name>
    <dbReference type="NCBI Taxonomy" id="289476"/>
    <lineage>
        <taxon>Eukaryota</taxon>
        <taxon>Metazoa</taxon>
        <taxon>Ecdysozoa</taxon>
        <taxon>Nematoda</taxon>
        <taxon>Chromadorea</taxon>
        <taxon>Rhabditida</taxon>
        <taxon>Tylenchina</taxon>
        <taxon>Panagrolaimomorpha</taxon>
        <taxon>Strongyloidoidea</taxon>
        <taxon>Steinernematidae</taxon>
        <taxon>Steinernema</taxon>
    </lineage>
</organism>
<protein>
    <submittedName>
        <fullName evidence="2">Uncharacterized protein</fullName>
    </submittedName>
</protein>
<feature type="compositionally biased region" description="Basic residues" evidence="1">
    <location>
        <begin position="98"/>
        <end position="107"/>
    </location>
</feature>
<gene>
    <name evidence="2" type="ORF">QR680_003329</name>
</gene>
<dbReference type="EMBL" id="JAUCMV010000005">
    <property type="protein sequence ID" value="KAK0400053.1"/>
    <property type="molecule type" value="Genomic_DNA"/>
</dbReference>
<comment type="caution">
    <text evidence="2">The sequence shown here is derived from an EMBL/GenBank/DDBJ whole genome shotgun (WGS) entry which is preliminary data.</text>
</comment>
<reference evidence="2" key="1">
    <citation type="submission" date="2023-06" db="EMBL/GenBank/DDBJ databases">
        <title>Genomic analysis of the entomopathogenic nematode Steinernema hermaphroditum.</title>
        <authorList>
            <person name="Schwarz E.M."/>
            <person name="Heppert J.K."/>
            <person name="Baniya A."/>
            <person name="Schwartz H.T."/>
            <person name="Tan C.-H."/>
            <person name="Antoshechkin I."/>
            <person name="Sternberg P.W."/>
            <person name="Goodrich-Blair H."/>
            <person name="Dillman A.R."/>
        </authorList>
    </citation>
    <scope>NUCLEOTIDE SEQUENCE</scope>
    <source>
        <strain evidence="2">PS9179</strain>
        <tissue evidence="2">Whole animal</tissue>
    </source>
</reference>
<evidence type="ECO:0000256" key="1">
    <source>
        <dbReference type="SAM" id="MobiDB-lite"/>
    </source>
</evidence>
<evidence type="ECO:0000313" key="3">
    <source>
        <dbReference type="Proteomes" id="UP001175271"/>
    </source>
</evidence>
<feature type="region of interest" description="Disordered" evidence="1">
    <location>
        <begin position="93"/>
        <end position="170"/>
    </location>
</feature>
<dbReference type="Proteomes" id="UP001175271">
    <property type="component" value="Unassembled WGS sequence"/>
</dbReference>
<evidence type="ECO:0000313" key="2">
    <source>
        <dbReference type="EMBL" id="KAK0400053.1"/>
    </source>
</evidence>
<sequence>MKPPHWYPSTIRAKKGNVFFSGGPQDGLQKLSNHNADLAKRVETLEKPSKMKRVDFDDAPPEALPGSYGDVRQCCAALASESRCFVVRPSGPKDRAYRRQPRTRRRQAATSCVPGLHHPSSTISDGPARKNHHAPFLSRPVDFSGATGLPRTRRRSHFASPSLHPSSRTILDGSARKDHHAHFENRPVDSSGARFSADPNGRHWNAFASHN</sequence>
<feature type="region of interest" description="Disordered" evidence="1">
    <location>
        <begin position="182"/>
        <end position="211"/>
    </location>
</feature>
<name>A0AA39LK09_9BILA</name>
<dbReference type="AlphaFoldDB" id="A0AA39LK09"/>
<proteinExistence type="predicted"/>
<keyword evidence="3" id="KW-1185">Reference proteome</keyword>
<accession>A0AA39LK09</accession>